<comment type="similarity">
    <text evidence="1 2">Belongs to the outer membrane factor (OMF) (TC 1.B.17) family.</text>
</comment>
<dbReference type="NCBIfam" id="TIGR01845">
    <property type="entry name" value="outer_NodT"/>
    <property type="match status" value="1"/>
</dbReference>
<feature type="chain" id="PRO_5021039439" evidence="2">
    <location>
        <begin position="31"/>
        <end position="491"/>
    </location>
</feature>
<gene>
    <name evidence="5" type="ORF">EZJ19_14770</name>
</gene>
<keyword evidence="6" id="KW-1185">Reference proteome</keyword>
<dbReference type="Gene3D" id="1.20.1600.10">
    <property type="entry name" value="Outer membrane efflux proteins (OEP)"/>
    <property type="match status" value="1"/>
</dbReference>
<dbReference type="SUPFAM" id="SSF56954">
    <property type="entry name" value="Outer membrane efflux proteins (OEP)"/>
    <property type="match status" value="1"/>
</dbReference>
<dbReference type="AlphaFoldDB" id="A0A4R1B6Q1"/>
<evidence type="ECO:0000256" key="1">
    <source>
        <dbReference type="ARBA" id="ARBA00007613"/>
    </source>
</evidence>
<dbReference type="Gene3D" id="2.20.200.10">
    <property type="entry name" value="Outer membrane efflux proteins (OEP)"/>
    <property type="match status" value="1"/>
</dbReference>
<keyword evidence="2" id="KW-1134">Transmembrane beta strand</keyword>
<proteinExistence type="inferred from homology"/>
<evidence type="ECO:0000256" key="4">
    <source>
        <dbReference type="SAM" id="MobiDB-lite"/>
    </source>
</evidence>
<comment type="subcellular location">
    <subcellularLocation>
        <location evidence="2">Cell membrane</location>
        <topology evidence="2">Lipid-anchor</topology>
    </subcellularLocation>
</comment>
<dbReference type="InterPro" id="IPR003423">
    <property type="entry name" value="OMP_efflux"/>
</dbReference>
<dbReference type="GO" id="GO:0015562">
    <property type="term" value="F:efflux transmembrane transporter activity"/>
    <property type="evidence" value="ECO:0007669"/>
    <property type="project" value="InterPro"/>
</dbReference>
<name>A0A4R1B6Q1_9PROT</name>
<feature type="signal peptide" evidence="2">
    <location>
        <begin position="1"/>
        <end position="30"/>
    </location>
</feature>
<sequence>MTTPCAHSVPVRHLRAAALLLAALAGCSLAPPYQRPAAPVAETFDSRGSAATPAALAAGQLEWPRFFADPGLQRLLHLAMANNRDLRAAMQRIEEARALYGIRRADQLPNIGAGLSAARAHLPGEMSLTGADMNVTSYTAGLTLSTWELDFWGRVRDLKAAALESYLASVEARRAVRTSLVAQIANTYLLARDLDERLVDGHRTLATREESWRIMKRRYEVGSTSRLDASQAEILRDQARAELATLEQQKERADNALVLLVGAPLAKESVPLAAVEPGFVPDIVPGLPSEVLLDRPDVLAAEHRLKAANANIGAARAAFFPRIALLGGLGSASSELDGLFGADTRAWLFVPSLSLPLFDGGRLRANLSLAEARENLAVADYERTVQGAFREVADALADRRWLARQVDVQRAIVATQGERLRLARLRYDAGATSFLEVLDAERAQFAAEQALVQARRALLASTVNLYAALGGGPDDTGAPVTQPVSDKDARS</sequence>
<dbReference type="PANTHER" id="PTHR30203">
    <property type="entry name" value="OUTER MEMBRANE CATION EFFLUX PROTEIN"/>
    <property type="match status" value="1"/>
</dbReference>
<organism evidence="5 6">
    <name type="scientific">Parasulfuritortus cantonensis</name>
    <dbReference type="NCBI Taxonomy" id="2528202"/>
    <lineage>
        <taxon>Bacteria</taxon>
        <taxon>Pseudomonadati</taxon>
        <taxon>Pseudomonadota</taxon>
        <taxon>Betaproteobacteria</taxon>
        <taxon>Nitrosomonadales</taxon>
        <taxon>Thiobacillaceae</taxon>
        <taxon>Parasulfuritortus</taxon>
    </lineage>
</organism>
<dbReference type="GO" id="GO:0005886">
    <property type="term" value="C:plasma membrane"/>
    <property type="evidence" value="ECO:0007669"/>
    <property type="project" value="UniProtKB-SubCell"/>
</dbReference>
<protein>
    <submittedName>
        <fullName evidence="5">Efflux transporter outer membrane subunit</fullName>
    </submittedName>
</protein>
<feature type="region of interest" description="Disordered" evidence="4">
    <location>
        <begin position="472"/>
        <end position="491"/>
    </location>
</feature>
<evidence type="ECO:0000256" key="2">
    <source>
        <dbReference type="RuleBase" id="RU362097"/>
    </source>
</evidence>
<dbReference type="Proteomes" id="UP000295443">
    <property type="component" value="Unassembled WGS sequence"/>
</dbReference>
<evidence type="ECO:0000256" key="3">
    <source>
        <dbReference type="SAM" id="Coils"/>
    </source>
</evidence>
<comment type="caution">
    <text evidence="5">The sequence shown here is derived from an EMBL/GenBank/DDBJ whole genome shotgun (WGS) entry which is preliminary data.</text>
</comment>
<dbReference type="PANTHER" id="PTHR30203:SF32">
    <property type="entry name" value="CATION EFFLUX SYSTEM PROTEIN CUSC"/>
    <property type="match status" value="1"/>
</dbReference>
<reference evidence="5 6" key="1">
    <citation type="submission" date="2019-03" db="EMBL/GenBank/DDBJ databases">
        <title>Genome sequence of Thiobacillaceae bacterium LSR1, a sulfur-oxidizing bacterium isolated from freshwater sediment.</title>
        <authorList>
            <person name="Li S."/>
        </authorList>
    </citation>
    <scope>NUCLEOTIDE SEQUENCE [LARGE SCALE GENOMIC DNA]</scope>
    <source>
        <strain evidence="5 6">LSR1</strain>
    </source>
</reference>
<keyword evidence="2" id="KW-0732">Signal</keyword>
<keyword evidence="2" id="KW-0449">Lipoprotein</keyword>
<keyword evidence="2" id="KW-0472">Membrane</keyword>
<dbReference type="EMBL" id="SJZB01000051">
    <property type="protein sequence ID" value="TCJ11675.1"/>
    <property type="molecule type" value="Genomic_DNA"/>
</dbReference>
<dbReference type="InterPro" id="IPR010131">
    <property type="entry name" value="MdtP/NodT-like"/>
</dbReference>
<feature type="coiled-coil region" evidence="3">
    <location>
        <begin position="229"/>
        <end position="256"/>
    </location>
</feature>
<dbReference type="RefSeq" id="WP_131448922.1">
    <property type="nucleotide sequence ID" value="NZ_SJZB01000051.1"/>
</dbReference>
<keyword evidence="2" id="KW-0812">Transmembrane</keyword>
<keyword evidence="3" id="KW-0175">Coiled coil</keyword>
<evidence type="ECO:0000313" key="5">
    <source>
        <dbReference type="EMBL" id="TCJ11675.1"/>
    </source>
</evidence>
<evidence type="ECO:0000313" key="6">
    <source>
        <dbReference type="Proteomes" id="UP000295443"/>
    </source>
</evidence>
<keyword evidence="2" id="KW-0564">Palmitate</keyword>
<dbReference type="Pfam" id="PF02321">
    <property type="entry name" value="OEP"/>
    <property type="match status" value="2"/>
</dbReference>
<dbReference type="OrthoDB" id="9770517at2"/>
<accession>A0A4R1B6Q1</accession>